<dbReference type="STRING" id="1437606.BBOH_1157"/>
<dbReference type="InterPro" id="IPR003838">
    <property type="entry name" value="ABC3_permease_C"/>
</dbReference>
<evidence type="ECO:0000256" key="4">
    <source>
        <dbReference type="ARBA" id="ARBA00022989"/>
    </source>
</evidence>
<dbReference type="eggNOG" id="COG0577">
    <property type="taxonomic scope" value="Bacteria"/>
</dbReference>
<comment type="similarity">
    <text evidence="6">Belongs to the ABC-4 integral membrane protein family.</text>
</comment>
<feature type="transmembrane region" description="Helical" evidence="7">
    <location>
        <begin position="21"/>
        <end position="45"/>
    </location>
</feature>
<dbReference type="PANTHER" id="PTHR30572:SF4">
    <property type="entry name" value="ABC TRANSPORTER PERMEASE YTRF"/>
    <property type="match status" value="1"/>
</dbReference>
<sequence length="110" mass="11376">MKALGCTVADIRVMFLTEAATIGLVGGIIGGLISAAASLGMNLLALGGPSWNNVGKAIFGGTDVTRMSIIPWWLFICAVLFSVVIGLIFGFAPANKAVRVPALDAIKNEQ</sequence>
<feature type="domain" description="ABC3 transporter permease C-terminal" evidence="8">
    <location>
        <begin position="1"/>
        <end position="100"/>
    </location>
</feature>
<keyword evidence="4 7" id="KW-1133">Transmembrane helix</keyword>
<evidence type="ECO:0000256" key="3">
    <source>
        <dbReference type="ARBA" id="ARBA00022692"/>
    </source>
</evidence>
<organism evidence="9 10">
    <name type="scientific">Bifidobacterium bohemicum DSM 22767</name>
    <dbReference type="NCBI Taxonomy" id="1437606"/>
    <lineage>
        <taxon>Bacteria</taxon>
        <taxon>Bacillati</taxon>
        <taxon>Actinomycetota</taxon>
        <taxon>Actinomycetes</taxon>
        <taxon>Bifidobacteriales</taxon>
        <taxon>Bifidobacteriaceae</taxon>
        <taxon>Bifidobacterium</taxon>
    </lineage>
</organism>
<dbReference type="AlphaFoldDB" id="A0A086ZFY4"/>
<dbReference type="GO" id="GO:0005886">
    <property type="term" value="C:plasma membrane"/>
    <property type="evidence" value="ECO:0007669"/>
    <property type="project" value="UniProtKB-SubCell"/>
</dbReference>
<dbReference type="RefSeq" id="WP_052118155.1">
    <property type="nucleotide sequence ID" value="NZ_JDUS01000005.1"/>
</dbReference>
<evidence type="ECO:0000256" key="5">
    <source>
        <dbReference type="ARBA" id="ARBA00023136"/>
    </source>
</evidence>
<dbReference type="InterPro" id="IPR050250">
    <property type="entry name" value="Macrolide_Exporter_MacB"/>
</dbReference>
<dbReference type="GO" id="GO:0022857">
    <property type="term" value="F:transmembrane transporter activity"/>
    <property type="evidence" value="ECO:0007669"/>
    <property type="project" value="TreeGrafter"/>
</dbReference>
<evidence type="ECO:0000313" key="10">
    <source>
        <dbReference type="Proteomes" id="UP000029096"/>
    </source>
</evidence>
<reference evidence="9 10" key="1">
    <citation type="submission" date="2014-03" db="EMBL/GenBank/DDBJ databases">
        <title>Genomics of Bifidobacteria.</title>
        <authorList>
            <person name="Ventura M."/>
            <person name="Milani C."/>
            <person name="Lugli G.A."/>
        </authorList>
    </citation>
    <scope>NUCLEOTIDE SEQUENCE [LARGE SCALE GENOMIC DNA]</scope>
    <source>
        <strain evidence="9 10">DSM 22767</strain>
    </source>
</reference>
<evidence type="ECO:0000256" key="7">
    <source>
        <dbReference type="SAM" id="Phobius"/>
    </source>
</evidence>
<keyword evidence="10" id="KW-1185">Reference proteome</keyword>
<gene>
    <name evidence="9" type="ORF">BBOH_1157</name>
</gene>
<comment type="subcellular location">
    <subcellularLocation>
        <location evidence="1">Cell membrane</location>
        <topology evidence="1">Multi-pass membrane protein</topology>
    </subcellularLocation>
</comment>
<keyword evidence="3 7" id="KW-0812">Transmembrane</keyword>
<dbReference type="PANTHER" id="PTHR30572">
    <property type="entry name" value="MEMBRANE COMPONENT OF TRANSPORTER-RELATED"/>
    <property type="match status" value="1"/>
</dbReference>
<evidence type="ECO:0000256" key="1">
    <source>
        <dbReference type="ARBA" id="ARBA00004651"/>
    </source>
</evidence>
<evidence type="ECO:0000256" key="2">
    <source>
        <dbReference type="ARBA" id="ARBA00022475"/>
    </source>
</evidence>
<evidence type="ECO:0000256" key="6">
    <source>
        <dbReference type="ARBA" id="ARBA00038076"/>
    </source>
</evidence>
<protein>
    <submittedName>
        <fullName evidence="9">Putative ABC transporter</fullName>
    </submittedName>
</protein>
<proteinExistence type="inferred from homology"/>
<dbReference type="Pfam" id="PF02687">
    <property type="entry name" value="FtsX"/>
    <property type="match status" value="1"/>
</dbReference>
<dbReference type="Proteomes" id="UP000029096">
    <property type="component" value="Unassembled WGS sequence"/>
</dbReference>
<keyword evidence="2" id="KW-1003">Cell membrane</keyword>
<evidence type="ECO:0000313" key="9">
    <source>
        <dbReference type="EMBL" id="KFI45434.1"/>
    </source>
</evidence>
<evidence type="ECO:0000259" key="8">
    <source>
        <dbReference type="Pfam" id="PF02687"/>
    </source>
</evidence>
<name>A0A086ZFY4_9BIFI</name>
<accession>A0A086ZFY4</accession>
<dbReference type="EMBL" id="JGYP01000002">
    <property type="protein sequence ID" value="KFI45434.1"/>
    <property type="molecule type" value="Genomic_DNA"/>
</dbReference>
<feature type="transmembrane region" description="Helical" evidence="7">
    <location>
        <begin position="70"/>
        <end position="92"/>
    </location>
</feature>
<keyword evidence="5 7" id="KW-0472">Membrane</keyword>
<comment type="caution">
    <text evidence="9">The sequence shown here is derived from an EMBL/GenBank/DDBJ whole genome shotgun (WGS) entry which is preliminary data.</text>
</comment>